<keyword evidence="4 13" id="KW-0812">Transmembrane</keyword>
<keyword evidence="3" id="KW-0633">Potassium transport</keyword>
<evidence type="ECO:0000256" key="5">
    <source>
        <dbReference type="ARBA" id="ARBA00022826"/>
    </source>
</evidence>
<evidence type="ECO:0000313" key="17">
    <source>
        <dbReference type="EMBL" id="CDW85681.1"/>
    </source>
</evidence>
<reference evidence="17 18" key="1">
    <citation type="submission" date="2014-06" db="EMBL/GenBank/DDBJ databases">
        <authorList>
            <person name="Swart Estienne"/>
        </authorList>
    </citation>
    <scope>NUCLEOTIDE SEQUENCE [LARGE SCALE GENOMIC DNA]</scope>
    <source>
        <strain evidence="17 18">130c</strain>
    </source>
</reference>
<keyword evidence="8" id="KW-0406">Ion transport</keyword>
<feature type="domain" description="Potassium channel" evidence="15">
    <location>
        <begin position="229"/>
        <end position="281"/>
    </location>
</feature>
<dbReference type="InterPro" id="IPR003929">
    <property type="entry name" value="K_chnl_BK_asu"/>
</dbReference>
<dbReference type="SUPFAM" id="SSF81324">
    <property type="entry name" value="Voltage-gated potassium channels"/>
    <property type="match status" value="1"/>
</dbReference>
<name>A0A078AUI6_STYLE</name>
<evidence type="ECO:0000256" key="6">
    <source>
        <dbReference type="ARBA" id="ARBA00022958"/>
    </source>
</evidence>
<evidence type="ECO:0000256" key="2">
    <source>
        <dbReference type="ARBA" id="ARBA00022448"/>
    </source>
</evidence>
<dbReference type="GO" id="GO:0005267">
    <property type="term" value="F:potassium channel activity"/>
    <property type="evidence" value="ECO:0007669"/>
    <property type="project" value="UniProtKB-KW"/>
</dbReference>
<keyword evidence="2" id="KW-0813">Transport</keyword>
<keyword evidence="5" id="KW-0631">Potassium channel</keyword>
<dbReference type="Pfam" id="PF07885">
    <property type="entry name" value="Ion_trans_2"/>
    <property type="match status" value="1"/>
</dbReference>
<evidence type="ECO:0000259" key="16">
    <source>
        <dbReference type="Pfam" id="PF22614"/>
    </source>
</evidence>
<keyword evidence="6" id="KW-0630">Potassium</keyword>
<organism evidence="17 18">
    <name type="scientific">Stylonychia lemnae</name>
    <name type="common">Ciliate</name>
    <dbReference type="NCBI Taxonomy" id="5949"/>
    <lineage>
        <taxon>Eukaryota</taxon>
        <taxon>Sar</taxon>
        <taxon>Alveolata</taxon>
        <taxon>Ciliophora</taxon>
        <taxon>Intramacronucleata</taxon>
        <taxon>Spirotrichea</taxon>
        <taxon>Stichotrichia</taxon>
        <taxon>Sporadotrichida</taxon>
        <taxon>Oxytrichidae</taxon>
        <taxon>Stylonychinae</taxon>
        <taxon>Stylonychia</taxon>
    </lineage>
</organism>
<dbReference type="OMA" id="EMPNIDQ"/>
<feature type="transmembrane region" description="Helical" evidence="13">
    <location>
        <begin position="111"/>
        <end position="131"/>
    </location>
</feature>
<dbReference type="Proteomes" id="UP000039865">
    <property type="component" value="Unassembled WGS sequence"/>
</dbReference>
<evidence type="ECO:0000256" key="10">
    <source>
        <dbReference type="ARBA" id="ARBA00023303"/>
    </source>
</evidence>
<dbReference type="InParanoid" id="A0A078AUI6"/>
<evidence type="ECO:0000256" key="3">
    <source>
        <dbReference type="ARBA" id="ARBA00022538"/>
    </source>
</evidence>
<dbReference type="Gene3D" id="3.40.50.720">
    <property type="entry name" value="NAD(P)-binding Rossmann-like Domain"/>
    <property type="match status" value="2"/>
</dbReference>
<dbReference type="GO" id="GO:0016020">
    <property type="term" value="C:membrane"/>
    <property type="evidence" value="ECO:0007669"/>
    <property type="project" value="UniProtKB-SubCell"/>
</dbReference>
<evidence type="ECO:0000256" key="1">
    <source>
        <dbReference type="ARBA" id="ARBA00004141"/>
    </source>
</evidence>
<keyword evidence="10" id="KW-0407">Ion channel</keyword>
<feature type="domain" description="Calcium-activated potassium channel BK alpha subunit" evidence="14">
    <location>
        <begin position="448"/>
        <end position="489"/>
    </location>
</feature>
<dbReference type="PANTHER" id="PTHR10027">
    <property type="entry name" value="CALCIUM-ACTIVATED POTASSIUM CHANNEL ALPHA CHAIN"/>
    <property type="match status" value="1"/>
</dbReference>
<feature type="coiled-coil region" evidence="12">
    <location>
        <begin position="1065"/>
        <end position="1092"/>
    </location>
</feature>
<evidence type="ECO:0000256" key="11">
    <source>
        <dbReference type="ARBA" id="ARBA00034430"/>
    </source>
</evidence>
<dbReference type="OrthoDB" id="10035564at2759"/>
<evidence type="ECO:0000313" key="18">
    <source>
        <dbReference type="Proteomes" id="UP000039865"/>
    </source>
</evidence>
<keyword evidence="18" id="KW-1185">Reference proteome</keyword>
<evidence type="ECO:0000259" key="15">
    <source>
        <dbReference type="Pfam" id="PF07885"/>
    </source>
</evidence>
<dbReference type="InterPro" id="IPR027359">
    <property type="entry name" value="Volt_channel_dom_sf"/>
</dbReference>
<gene>
    <name evidence="17" type="primary">Contig19633.g20816</name>
    <name evidence="17" type="ORF">STYLEM_14766</name>
</gene>
<dbReference type="PANTHER" id="PTHR10027:SF10">
    <property type="entry name" value="SLOWPOKE 2, ISOFORM D"/>
    <property type="match status" value="1"/>
</dbReference>
<feature type="domain" description="RCK N-terminal" evidence="16">
    <location>
        <begin position="720"/>
        <end position="849"/>
    </location>
</feature>
<feature type="transmembrane region" description="Helical" evidence="13">
    <location>
        <begin position="256"/>
        <end position="277"/>
    </location>
</feature>
<sequence>MSIIQEEEPPLFKTSDSNFTKRKIEEDEDIKKSEVIKTSIALRLTKYLVTTRTEDGIEFINAVLSFILTIFFALDTYPNGTSSVIQYIELVIVIYLSADYLLFFYISENRLFFILQAQSFVSYITIIPTFLVRAKVVTDAYKMKYLLFCRVFRFFSIFRLDKFFSRRNMGLVRAYFRLIYIILATVIIFAAALLLVENNWLNDNIKGIQFKKANNITLTYDEKNTPDDEYQFHDMLYFMITTITTVGYGDIYPKTVYGQMMCIGIIIVILALIPSQLSEFSKVSNLTTIYSRKYYSNKGKKDTKHILLLGDASAEAIKTFLTECYHSDHGVTETNVVIMRNSQPSEEMAIILKQAQFENKVTYIEGNPIHHKDLKRSMADKAKCCVILSNQFCRNPILEDQRNILNALAVKKYVRTHSQKEMRLCLQLVKPEHKDLYFTALLNTNKIDQVLCVEELKLQLLAKSSICPGIITIIWSLITSNTTGASDNDDDDPEMELLSIHNYFKDQRSNYDKLNLGQTMNSNNQPIPKPISQNQKPGFFMDKKGEWKERWQLQYESGTKYELYRVMLKQDKFEGLKYKDICMILFLKRGLILVALEIKIASQIKVFVNPSEYIFDSEDHCGYVIHHKNPEFDEINKIDLSRNTNNNQNDSENINEYINRQEGVHSINKKEFINLNENLARLLAEDHSSQKQINYENFFSTKKPMPLNAARIKNKLDKSIEGHIIVCGIVKGIKNLILPLRSKTLGSQRRPIIILSNENLGDEDLNGDTFIWSEINRFEEIYIIKGSALNPADLERARVQKAKAIIILAKSYENSNTNGSGGSSQNMLDADAIFMYKTIEANYKNVIIVTELAQMGAIAFLVQGGNEENYQKQGYFMSRPFASGEIYVSSLLDSLMCQAYYSPKITEILDQLIMGSANTPEKIMKIYRQLNLSQSSLFLIEVPKKCTNLSFASVFETCLKHFNMIVIGVYKRQFDDFYMGNGQNKGESREFRNNKKPYVWLHPPKFIELSIHDELFVLCDKDPKETIAASSTDNLKSDHTRMTHDLTGRNGMRIGGPGGLISGEKLLKNEEKKQQKENIQKLTNLNSMLQDLLFSTKELANNVDRTNEYISNDLGLKIKSDLDFFEF</sequence>
<protein>
    <submittedName>
        <fullName evidence="17">Cation channel family protein</fullName>
    </submittedName>
</protein>
<evidence type="ECO:0000256" key="7">
    <source>
        <dbReference type="ARBA" id="ARBA00022989"/>
    </source>
</evidence>
<evidence type="ECO:0000256" key="12">
    <source>
        <dbReference type="SAM" id="Coils"/>
    </source>
</evidence>
<feature type="transmembrane region" description="Helical" evidence="13">
    <location>
        <begin position="59"/>
        <end position="78"/>
    </location>
</feature>
<keyword evidence="9 13" id="KW-0472">Membrane</keyword>
<dbReference type="EMBL" id="CCKQ01013956">
    <property type="protein sequence ID" value="CDW85681.1"/>
    <property type="molecule type" value="Genomic_DNA"/>
</dbReference>
<dbReference type="Gene3D" id="1.20.120.350">
    <property type="entry name" value="Voltage-gated potassium channels. Chain C"/>
    <property type="match status" value="1"/>
</dbReference>
<evidence type="ECO:0000256" key="8">
    <source>
        <dbReference type="ARBA" id="ARBA00023065"/>
    </source>
</evidence>
<keyword evidence="12" id="KW-0175">Coiled coil</keyword>
<accession>A0A078AUI6</accession>
<feature type="transmembrane region" description="Helical" evidence="13">
    <location>
        <begin position="84"/>
        <end position="104"/>
    </location>
</feature>
<evidence type="ECO:0000256" key="4">
    <source>
        <dbReference type="ARBA" id="ARBA00022692"/>
    </source>
</evidence>
<dbReference type="Gene3D" id="1.10.287.70">
    <property type="match status" value="1"/>
</dbReference>
<dbReference type="InterPro" id="IPR003148">
    <property type="entry name" value="RCK_N"/>
</dbReference>
<evidence type="ECO:0000259" key="14">
    <source>
        <dbReference type="Pfam" id="PF03493"/>
    </source>
</evidence>
<evidence type="ECO:0000256" key="9">
    <source>
        <dbReference type="ARBA" id="ARBA00023136"/>
    </source>
</evidence>
<comment type="subcellular location">
    <subcellularLocation>
        <location evidence="1">Membrane</location>
        <topology evidence="1">Multi-pass membrane protein</topology>
    </subcellularLocation>
</comment>
<evidence type="ECO:0000256" key="13">
    <source>
        <dbReference type="SAM" id="Phobius"/>
    </source>
</evidence>
<comment type="catalytic activity">
    <reaction evidence="11">
        <text>K(+)(in) = K(+)(out)</text>
        <dbReference type="Rhea" id="RHEA:29463"/>
        <dbReference type="ChEBI" id="CHEBI:29103"/>
    </reaction>
</comment>
<feature type="transmembrane region" description="Helical" evidence="13">
    <location>
        <begin position="174"/>
        <end position="196"/>
    </location>
</feature>
<dbReference type="Pfam" id="PF22614">
    <property type="entry name" value="Slo-like_RCK"/>
    <property type="match status" value="2"/>
</dbReference>
<feature type="domain" description="RCK N-terminal" evidence="16">
    <location>
        <begin position="303"/>
        <end position="417"/>
    </location>
</feature>
<dbReference type="Pfam" id="PF03493">
    <property type="entry name" value="BK_channel_a"/>
    <property type="match status" value="1"/>
</dbReference>
<dbReference type="InterPro" id="IPR013099">
    <property type="entry name" value="K_chnl_dom"/>
</dbReference>
<dbReference type="AlphaFoldDB" id="A0A078AUI6"/>
<proteinExistence type="predicted"/>
<keyword evidence="7 13" id="KW-1133">Transmembrane helix</keyword>
<dbReference type="InterPro" id="IPR047871">
    <property type="entry name" value="K_chnl_Slo-like"/>
</dbReference>